<evidence type="ECO:0000313" key="2">
    <source>
        <dbReference type="Proteomes" id="UP000256540"/>
    </source>
</evidence>
<dbReference type="Proteomes" id="UP000256540">
    <property type="component" value="Unassembled WGS sequence"/>
</dbReference>
<dbReference type="AlphaFoldDB" id="A0AA93AIJ9"/>
<accession>A0AA93AIJ9</accession>
<gene>
    <name evidence="1" type="ORF">DMB84_020210</name>
</gene>
<dbReference type="RefSeq" id="WP_116167278.1">
    <property type="nucleotide sequence ID" value="NZ_QHJS02000123.1"/>
</dbReference>
<proteinExistence type="predicted"/>
<organism evidence="1 2">
    <name type="scientific">Pectobacterium aquaticum</name>
    <dbReference type="NCBI Taxonomy" id="2204145"/>
    <lineage>
        <taxon>Bacteria</taxon>
        <taxon>Pseudomonadati</taxon>
        <taxon>Pseudomonadota</taxon>
        <taxon>Gammaproteobacteria</taxon>
        <taxon>Enterobacterales</taxon>
        <taxon>Pectobacteriaceae</taxon>
        <taxon>Pectobacterium</taxon>
    </lineage>
</organism>
<sequence length="81" mass="9535">MAFTVGELIKIEQPLLDGDELYMNGRYILSVRLLKGDVDKFTLNIENDENNEKHKLLYSMIGTKISFHFNWDRKDNEITEL</sequence>
<protein>
    <submittedName>
        <fullName evidence="1">Uncharacterized protein</fullName>
    </submittedName>
</protein>
<comment type="caution">
    <text evidence="1">The sequence shown here is derived from an EMBL/GenBank/DDBJ whole genome shotgun (WGS) entry which is preliminary data.</text>
</comment>
<dbReference type="EMBL" id="QHJS02000123">
    <property type="protein sequence ID" value="RRO10834.1"/>
    <property type="molecule type" value="Genomic_DNA"/>
</dbReference>
<name>A0AA93AIJ9_9GAMM</name>
<evidence type="ECO:0000313" key="1">
    <source>
        <dbReference type="EMBL" id="RRO10834.1"/>
    </source>
</evidence>
<reference evidence="1 2" key="1">
    <citation type="submission" date="2018-11" db="EMBL/GenBank/DDBJ databases">
        <title>Draft genome sequences of proposed Pectobacterium aquaticum sp. nov. isolated in France from fresh water.</title>
        <authorList>
            <person name="Pedron J."/>
            <person name="Barny M.A."/>
        </authorList>
    </citation>
    <scope>NUCLEOTIDE SEQUENCE [LARGE SCALE GENOMIC DNA]</scope>
    <source>
        <strain evidence="1 2">A127-S21-F16</strain>
    </source>
</reference>